<dbReference type="Pfam" id="PF23500">
    <property type="entry name" value="DUF7133"/>
    <property type="match status" value="1"/>
</dbReference>
<dbReference type="InterPro" id="IPR013428">
    <property type="entry name" value="Membrane-bound_put_N"/>
</dbReference>
<evidence type="ECO:0000313" key="7">
    <source>
        <dbReference type="Proteomes" id="UP000319557"/>
    </source>
</evidence>
<dbReference type="Gene3D" id="2.120.10.30">
    <property type="entry name" value="TolB, C-terminal domain"/>
    <property type="match status" value="1"/>
</dbReference>
<feature type="domain" description="Cytochrome c" evidence="5">
    <location>
        <begin position="694"/>
        <end position="831"/>
    </location>
</feature>
<evidence type="ECO:0000256" key="2">
    <source>
        <dbReference type="ARBA" id="ARBA00022723"/>
    </source>
</evidence>
<dbReference type="EMBL" id="CP036261">
    <property type="protein sequence ID" value="QDS87363.1"/>
    <property type="molecule type" value="Genomic_DNA"/>
</dbReference>
<dbReference type="GO" id="GO:0046872">
    <property type="term" value="F:metal ion binding"/>
    <property type="evidence" value="ECO:0007669"/>
    <property type="project" value="UniProtKB-KW"/>
</dbReference>
<dbReference type="InterPro" id="IPR055557">
    <property type="entry name" value="DUF7133"/>
</dbReference>
<dbReference type="KEGG" id="ruv:EC9_15410"/>
<dbReference type="NCBIfam" id="TIGR02604">
    <property type="entry name" value="Piru_Ver_Nterm"/>
    <property type="match status" value="1"/>
</dbReference>
<dbReference type="SUPFAM" id="SSF46626">
    <property type="entry name" value="Cytochrome c"/>
    <property type="match status" value="1"/>
</dbReference>
<proteinExistence type="predicted"/>
<keyword evidence="1 4" id="KW-0349">Heme</keyword>
<accession>A0A517LXM1</accession>
<sequence length="832" mass="90944">MPHRDLRYCFLSWIVSLAVCCGGPVFAVKPPQVLDPDWQIELLLSESDLVTPTGCCVDPDGNLMVIECHTHFPPENYRGPKTDRIYRIDDSDGDGVPDRKRLFYEQGQATMAMVALTDGWFAVATRSEVVRIRDSDGDRVADQREVLLQQKTTATYPHNGLSGLAVGPDGWLYVGQGENLGEPYELIATDGSRQRGEGEGGNIFRCTFDGRNLQRVATGFWNPFGITLDPAGRLWTVGNDPDAMPPCRLIHVVKGADYGFQFRFGRAGTHPLQAWNGELPGTLPMAAGTGEAPCDVIAYGDRLWVTSWGDNRIERYRPQPQGATWTSETEVFVQGDASFRPVAMATAADGSVYITDWADRSYPVHGKGRVWRLSRKAAVSGDAASFPALTAAETEAERIEQGGETTVADRLKALQSDDAFLRQAALFGLVQSGQLADIDREALPSTQQREGLLTAWRWQQLTEPASVTPQQRDALLTWGLSDTSTDVANTALRWATEQQCKHHLPAIRQLLRRDAISPQLFSAVVASIAYLENGSAARGVRDPAREKLLLEFAGDSSAPVALRAMAIEMLPSESKQPKAVELGRWIVAADDRDFGLQGVRMLAARGGDADFAQLAKLATTERVDLETRADAIAGLARNAGPHAVVLNKMSLPRQPEVLRREALRVLKQSRQDYGAALPNRDDLDRWNELVGSGGDPEAGRRVFFRTACVNCHSHRGRGATTGPDLTSLSGQMTPRRVLESILHPSKEVGPLYVPWQVVTIDGRVLTGLKLDKAGAGNSLRLQGADGLIFEVPLADIDTQLPIQQSIMPTGLEGTMSVEELRDLIAFLVQPTT</sequence>
<dbReference type="PROSITE" id="PS51007">
    <property type="entry name" value="CYTC"/>
    <property type="match status" value="1"/>
</dbReference>
<keyword evidence="2 4" id="KW-0479">Metal-binding</keyword>
<evidence type="ECO:0000313" key="6">
    <source>
        <dbReference type="EMBL" id="QDS87363.1"/>
    </source>
</evidence>
<keyword evidence="3 4" id="KW-0408">Iron</keyword>
<dbReference type="RefSeq" id="WP_145343671.1">
    <property type="nucleotide sequence ID" value="NZ_CP036261.1"/>
</dbReference>
<dbReference type="Proteomes" id="UP000319557">
    <property type="component" value="Chromosome"/>
</dbReference>
<dbReference type="NCBIfam" id="TIGR02603">
    <property type="entry name" value="CxxCH_TIGR02603"/>
    <property type="match status" value="1"/>
</dbReference>
<dbReference type="SUPFAM" id="SSF50952">
    <property type="entry name" value="Soluble quinoprotein glucose dehydrogenase"/>
    <property type="match status" value="1"/>
</dbReference>
<dbReference type="OrthoDB" id="232040at2"/>
<keyword evidence="7" id="KW-1185">Reference proteome</keyword>
<dbReference type="GO" id="GO:0020037">
    <property type="term" value="F:heme binding"/>
    <property type="evidence" value="ECO:0007669"/>
    <property type="project" value="InterPro"/>
</dbReference>
<dbReference type="GO" id="GO:0009055">
    <property type="term" value="F:electron transfer activity"/>
    <property type="evidence" value="ECO:0007669"/>
    <property type="project" value="InterPro"/>
</dbReference>
<gene>
    <name evidence="6" type="ORF">EC9_15410</name>
</gene>
<dbReference type="Gene3D" id="1.10.760.10">
    <property type="entry name" value="Cytochrome c-like domain"/>
    <property type="match status" value="1"/>
</dbReference>
<dbReference type="InterPro" id="IPR011042">
    <property type="entry name" value="6-blade_b-propeller_TolB-like"/>
</dbReference>
<dbReference type="InterPro" id="IPR013427">
    <property type="entry name" value="Haem-bd_dom_put"/>
</dbReference>
<evidence type="ECO:0000256" key="3">
    <source>
        <dbReference type="ARBA" id="ARBA00023004"/>
    </source>
</evidence>
<dbReference type="PANTHER" id="PTHR33546">
    <property type="entry name" value="LARGE, MULTIFUNCTIONAL SECRETED PROTEIN-RELATED"/>
    <property type="match status" value="1"/>
</dbReference>
<organism evidence="6 7">
    <name type="scientific">Rosistilla ulvae</name>
    <dbReference type="NCBI Taxonomy" id="1930277"/>
    <lineage>
        <taxon>Bacteria</taxon>
        <taxon>Pseudomonadati</taxon>
        <taxon>Planctomycetota</taxon>
        <taxon>Planctomycetia</taxon>
        <taxon>Pirellulales</taxon>
        <taxon>Pirellulaceae</taxon>
        <taxon>Rosistilla</taxon>
    </lineage>
</organism>
<dbReference type="AlphaFoldDB" id="A0A517LXM1"/>
<dbReference type="InterPro" id="IPR009056">
    <property type="entry name" value="Cyt_c-like_dom"/>
</dbReference>
<dbReference type="PANTHER" id="PTHR33546:SF1">
    <property type="entry name" value="LARGE, MULTIFUNCTIONAL SECRETED PROTEIN"/>
    <property type="match status" value="1"/>
</dbReference>
<dbReference type="InterPro" id="IPR036909">
    <property type="entry name" value="Cyt_c-like_dom_sf"/>
</dbReference>
<protein>
    <submittedName>
        <fullName evidence="6">Cytochrome c</fullName>
    </submittedName>
</protein>
<evidence type="ECO:0000256" key="4">
    <source>
        <dbReference type="PROSITE-ProRule" id="PRU00433"/>
    </source>
</evidence>
<evidence type="ECO:0000259" key="5">
    <source>
        <dbReference type="PROSITE" id="PS51007"/>
    </source>
</evidence>
<reference evidence="6 7" key="1">
    <citation type="submission" date="2019-02" db="EMBL/GenBank/DDBJ databases">
        <title>Deep-cultivation of Planctomycetes and their phenomic and genomic characterization uncovers novel biology.</title>
        <authorList>
            <person name="Wiegand S."/>
            <person name="Jogler M."/>
            <person name="Boedeker C."/>
            <person name="Pinto D."/>
            <person name="Vollmers J."/>
            <person name="Rivas-Marin E."/>
            <person name="Kohn T."/>
            <person name="Peeters S.H."/>
            <person name="Heuer A."/>
            <person name="Rast P."/>
            <person name="Oberbeckmann S."/>
            <person name="Bunk B."/>
            <person name="Jeske O."/>
            <person name="Meyerdierks A."/>
            <person name="Storesund J.E."/>
            <person name="Kallscheuer N."/>
            <person name="Luecker S."/>
            <person name="Lage O.M."/>
            <person name="Pohl T."/>
            <person name="Merkel B.J."/>
            <person name="Hornburger P."/>
            <person name="Mueller R.-W."/>
            <person name="Bruemmer F."/>
            <person name="Labrenz M."/>
            <person name="Spormann A.M."/>
            <person name="Op den Camp H."/>
            <person name="Overmann J."/>
            <person name="Amann R."/>
            <person name="Jetten M.S.M."/>
            <person name="Mascher T."/>
            <person name="Medema M.H."/>
            <person name="Devos D.P."/>
            <person name="Kaster A.-K."/>
            <person name="Ovreas L."/>
            <person name="Rohde M."/>
            <person name="Galperin M.Y."/>
            <person name="Jogler C."/>
        </authorList>
    </citation>
    <scope>NUCLEOTIDE SEQUENCE [LARGE SCALE GENOMIC DNA]</scope>
    <source>
        <strain evidence="6 7">EC9</strain>
    </source>
</reference>
<dbReference type="InterPro" id="IPR011041">
    <property type="entry name" value="Quinoprot_gluc/sorb_DH_b-prop"/>
</dbReference>
<evidence type="ECO:0000256" key="1">
    <source>
        <dbReference type="ARBA" id="ARBA00022617"/>
    </source>
</evidence>
<name>A0A517LXM1_9BACT</name>